<dbReference type="PRINTS" id="PR00316">
    <property type="entry name" value="ENTEROVIROMP"/>
</dbReference>
<evidence type="ECO:0000256" key="5">
    <source>
        <dbReference type="ARBA" id="ARBA00023136"/>
    </source>
</evidence>
<feature type="chain" id="PRO_5041590743" evidence="6">
    <location>
        <begin position="24"/>
        <end position="178"/>
    </location>
</feature>
<protein>
    <submittedName>
        <fullName evidence="8">Ail/Lom family outer membrane beta-barrel protein</fullName>
    </submittedName>
</protein>
<dbReference type="EMBL" id="CP123504">
    <property type="protein sequence ID" value="WGM00354.1"/>
    <property type="molecule type" value="Genomic_DNA"/>
</dbReference>
<feature type="domain" description="Outer membrane protein beta-barrel" evidence="7">
    <location>
        <begin position="7"/>
        <end position="178"/>
    </location>
</feature>
<evidence type="ECO:0000256" key="4">
    <source>
        <dbReference type="ARBA" id="ARBA00022729"/>
    </source>
</evidence>
<evidence type="ECO:0000313" key="8">
    <source>
        <dbReference type="EMBL" id="WGM00354.1"/>
    </source>
</evidence>
<dbReference type="InterPro" id="IPR000758">
    <property type="entry name" value="Enterovir_OMP"/>
</dbReference>
<dbReference type="SUPFAM" id="SSF56925">
    <property type="entry name" value="OMPA-like"/>
    <property type="match status" value="1"/>
</dbReference>
<dbReference type="PANTHER" id="PTHR35892">
    <property type="entry name" value="OUTER MEMBRANE PROTEIN PAGN-RELATED"/>
    <property type="match status" value="1"/>
</dbReference>
<dbReference type="Proteomes" id="UP001177595">
    <property type="component" value="Chromosome"/>
</dbReference>
<keyword evidence="3" id="KW-0812">Transmembrane</keyword>
<dbReference type="PANTHER" id="PTHR35892:SF2">
    <property type="entry name" value="OUTER MEMBRANE PROTEIN PAGN"/>
    <property type="match status" value="1"/>
</dbReference>
<dbReference type="PROSITE" id="PS00694">
    <property type="entry name" value="ENT_VIR_OMP_1"/>
    <property type="match status" value="1"/>
</dbReference>
<dbReference type="Pfam" id="PF13505">
    <property type="entry name" value="OMP_b-brl"/>
    <property type="match status" value="1"/>
</dbReference>
<name>A0AA95KCJ8_9GAMM</name>
<reference evidence="8" key="1">
    <citation type="submission" date="2023-04" db="EMBL/GenBank/DDBJ databases">
        <title>Genome dynamics across the evolutionary transition to endosymbiosis.</title>
        <authorList>
            <person name="Siozios S."/>
            <person name="Nadal-Jimenez P."/>
            <person name="Azagi T."/>
            <person name="Sprong H."/>
            <person name="Frost C.L."/>
            <person name="Parratt S.R."/>
            <person name="Taylor G."/>
            <person name="Brettell L."/>
            <person name="Lew K.C."/>
            <person name="Croft L."/>
            <person name="King K.C."/>
            <person name="Brockhurst M.A."/>
            <person name="Hypsa V."/>
            <person name="Novakova E."/>
            <person name="Darby A.C."/>
            <person name="Hurst G.D.D."/>
        </authorList>
    </citation>
    <scope>NUCLEOTIDE SEQUENCE</scope>
    <source>
        <strain evidence="8">APv</strain>
    </source>
</reference>
<evidence type="ECO:0000259" key="7">
    <source>
        <dbReference type="Pfam" id="PF13505"/>
    </source>
</evidence>
<dbReference type="Gene3D" id="2.40.160.20">
    <property type="match status" value="1"/>
</dbReference>
<evidence type="ECO:0000313" key="10">
    <source>
        <dbReference type="Proteomes" id="UP001177595"/>
    </source>
</evidence>
<dbReference type="PROSITE" id="PS00695">
    <property type="entry name" value="ENT_VIR_OMP_2"/>
    <property type="match status" value="1"/>
</dbReference>
<keyword evidence="5" id="KW-0472">Membrane</keyword>
<evidence type="ECO:0000256" key="3">
    <source>
        <dbReference type="ARBA" id="ARBA00022692"/>
    </source>
</evidence>
<dbReference type="AlphaFoldDB" id="A0AA95KCJ8"/>
<gene>
    <name evidence="9" type="ORF">QE210_01870</name>
    <name evidence="8" type="ORF">QE210_10745</name>
</gene>
<dbReference type="EMBL" id="CP123504">
    <property type="protein sequence ID" value="WGM01901.1"/>
    <property type="molecule type" value="Genomic_DNA"/>
</dbReference>
<dbReference type="RefSeq" id="WP_280623936.1">
    <property type="nucleotide sequence ID" value="NZ_CP123504.1"/>
</dbReference>
<sequence>MKKVLIAATVASVFAFMSANSYAVGESTLSLGYAQSHAKVSGEKIDDNPKGFNIKYRYEIDNHWGVIGSFAYTHQGYNFYYGKMKIADADIDYYSLNAGPVYRFNEYISAYGLIGLAHGKVEARAVGYSADDSATGLAYGVGLQFNPVKNIAIDASYEYSKLDEVKAGTWMIGVGYRF</sequence>
<keyword evidence="4 6" id="KW-0732">Signal</keyword>
<proteinExistence type="predicted"/>
<dbReference type="InterPro" id="IPR027385">
    <property type="entry name" value="Beta-barrel_OMP"/>
</dbReference>
<evidence type="ECO:0000256" key="2">
    <source>
        <dbReference type="ARBA" id="ARBA00022452"/>
    </source>
</evidence>
<dbReference type="InterPro" id="IPR051723">
    <property type="entry name" value="Bact_OM_Invasion-Related"/>
</dbReference>
<dbReference type="GO" id="GO:0009279">
    <property type="term" value="C:cell outer membrane"/>
    <property type="evidence" value="ECO:0007669"/>
    <property type="project" value="UniProtKB-SubCell"/>
</dbReference>
<dbReference type="GO" id="GO:0044384">
    <property type="term" value="C:host outer membrane"/>
    <property type="evidence" value="ECO:0007669"/>
    <property type="project" value="InterPro"/>
</dbReference>
<evidence type="ECO:0000256" key="6">
    <source>
        <dbReference type="SAM" id="SignalP"/>
    </source>
</evidence>
<keyword evidence="2" id="KW-1134">Transmembrane beta strand</keyword>
<evidence type="ECO:0000256" key="1">
    <source>
        <dbReference type="ARBA" id="ARBA00004571"/>
    </source>
</evidence>
<comment type="subcellular location">
    <subcellularLocation>
        <location evidence="1">Cell outer membrane</location>
        <topology evidence="1">Multi-pass membrane protein</topology>
    </subcellularLocation>
</comment>
<organism evidence="8 10">
    <name type="scientific">Arsenophonus nasoniae</name>
    <name type="common">son-killer infecting Nasonia vitripennis</name>
    <dbReference type="NCBI Taxonomy" id="638"/>
    <lineage>
        <taxon>Bacteria</taxon>
        <taxon>Pseudomonadati</taxon>
        <taxon>Pseudomonadota</taxon>
        <taxon>Gammaproteobacteria</taxon>
        <taxon>Enterobacterales</taxon>
        <taxon>Morganellaceae</taxon>
        <taxon>Arsenophonus</taxon>
    </lineage>
</organism>
<dbReference type="InterPro" id="IPR011250">
    <property type="entry name" value="OMP/PagP_B-barrel"/>
</dbReference>
<feature type="signal peptide" evidence="6">
    <location>
        <begin position="1"/>
        <end position="23"/>
    </location>
</feature>
<accession>A0AA95KCJ8</accession>
<evidence type="ECO:0000313" key="9">
    <source>
        <dbReference type="EMBL" id="WGM01901.1"/>
    </source>
</evidence>